<proteinExistence type="predicted"/>
<sequence length="120" mass="12845">MVVQDLVRLLCPHAARSLVKGYGPGLLAPVSQLIPAKGSPLGIYYTGDARFGNAFAQDLGELFEAYVGRQLGLLPDAMVHSEIVYGQNQALSVDSIISPHVAGLVVGVLEQTPQRPHERI</sequence>
<reference evidence="1" key="1">
    <citation type="submission" date="2024-06" db="EMBL/GenBank/DDBJ databases">
        <authorList>
            <consortium name="consrtm"/>
            <person name="Uemura M."/>
            <person name="Terahara T."/>
        </authorList>
    </citation>
    <scope>NUCLEOTIDE SEQUENCE</scope>
    <source>
        <strain evidence="1">KM77-8</strain>
    </source>
</reference>
<name>A0AAT9HNL0_9ACTN</name>
<reference evidence="1" key="2">
    <citation type="submission" date="2024-07" db="EMBL/GenBank/DDBJ databases">
        <title>Streptomyces haneummycinica sp. nov., a new antibiotic-producing actinobacterium isolated from marine sediment.</title>
        <authorList>
            <person name="Uemura M."/>
            <person name="Hamada M."/>
            <person name="Hirano S."/>
            <person name="Kobayashi K."/>
            <person name="Ohshiro T."/>
            <person name="Kobayashi T."/>
            <person name="Terahara T."/>
        </authorList>
    </citation>
    <scope>NUCLEOTIDE SEQUENCE</scope>
    <source>
        <strain evidence="1">KM77-8</strain>
    </source>
</reference>
<gene>
    <name evidence="1" type="ORF">SHKM778_55450</name>
</gene>
<protein>
    <submittedName>
        <fullName evidence="1">Uncharacterized protein</fullName>
    </submittedName>
</protein>
<organism evidence="1">
    <name type="scientific">Streptomyces haneummycinicus</name>
    <dbReference type="NCBI Taxonomy" id="3074435"/>
    <lineage>
        <taxon>Bacteria</taxon>
        <taxon>Bacillati</taxon>
        <taxon>Actinomycetota</taxon>
        <taxon>Actinomycetes</taxon>
        <taxon>Kitasatosporales</taxon>
        <taxon>Streptomycetaceae</taxon>
        <taxon>Streptomyces</taxon>
    </lineage>
</organism>
<dbReference type="EMBL" id="AP035768">
    <property type="protein sequence ID" value="BFO19157.1"/>
    <property type="molecule type" value="Genomic_DNA"/>
</dbReference>
<evidence type="ECO:0000313" key="1">
    <source>
        <dbReference type="EMBL" id="BFO19157.1"/>
    </source>
</evidence>
<dbReference type="AlphaFoldDB" id="A0AAT9HNL0"/>
<accession>A0AAT9HNL0</accession>